<keyword evidence="14 18" id="KW-0830">Ubiquinone</keyword>
<keyword evidence="11 18" id="KW-0249">Electron transport</keyword>
<gene>
    <name evidence="20" type="primary">nad2</name>
</gene>
<comment type="subcellular location">
    <subcellularLocation>
        <location evidence="2 18">Mitochondrion inner membrane</location>
        <topology evidence="2 18">Multi-pass membrane protein</topology>
    </subcellularLocation>
</comment>
<evidence type="ECO:0000256" key="1">
    <source>
        <dbReference type="ARBA" id="ARBA00003257"/>
    </source>
</evidence>
<dbReference type="InterPro" id="IPR001750">
    <property type="entry name" value="ND/Mrp_TM"/>
</dbReference>
<dbReference type="PRINTS" id="PR01436">
    <property type="entry name" value="NADHDHGNASE2"/>
</dbReference>
<dbReference type="InterPro" id="IPR050175">
    <property type="entry name" value="Complex_I_Subunit_2"/>
</dbReference>
<feature type="transmembrane region" description="Helical" evidence="18">
    <location>
        <begin position="7"/>
        <end position="27"/>
    </location>
</feature>
<dbReference type="EC" id="7.1.1.2" evidence="4 18"/>
<dbReference type="GO" id="GO:0006120">
    <property type="term" value="P:mitochondrial electron transport, NADH to ubiquinone"/>
    <property type="evidence" value="ECO:0007669"/>
    <property type="project" value="InterPro"/>
</dbReference>
<keyword evidence="10 18" id="KW-1278">Translocase</keyword>
<evidence type="ECO:0000256" key="17">
    <source>
        <dbReference type="ARBA" id="ARBA00049551"/>
    </source>
</evidence>
<keyword evidence="7 18" id="KW-0679">Respiratory chain</keyword>
<feature type="transmembrane region" description="Helical" evidence="18">
    <location>
        <begin position="193"/>
        <end position="215"/>
    </location>
</feature>
<feature type="transmembrane region" description="Helical" evidence="18">
    <location>
        <begin position="55"/>
        <end position="76"/>
    </location>
</feature>
<comment type="function">
    <text evidence="1">Core subunit of the mitochondrial membrane respiratory chain NADH dehydrogenase (Complex I) that is believed to belong to the minimal assembly required for catalysis. Complex I functions in the transfer of electrons from NADH to the respiratory chain. The immediate electron acceptor for the enzyme is believed to be ubiquinone.</text>
</comment>
<dbReference type="AlphaFoldDB" id="A0A346RHK4"/>
<dbReference type="Pfam" id="PF00361">
    <property type="entry name" value="Proton_antipo_M"/>
    <property type="match status" value="2"/>
</dbReference>
<dbReference type="GO" id="GO:0008137">
    <property type="term" value="F:NADH dehydrogenase (ubiquinone) activity"/>
    <property type="evidence" value="ECO:0007669"/>
    <property type="project" value="UniProtKB-EC"/>
</dbReference>
<keyword evidence="12 18" id="KW-1133">Transmembrane helix</keyword>
<proteinExistence type="inferred from homology"/>
<evidence type="ECO:0000256" key="11">
    <source>
        <dbReference type="ARBA" id="ARBA00022982"/>
    </source>
</evidence>
<sequence>MMKFNKILFLNTLILGTLISISSYSWLSMWFGLEINLLSMIPLMNNNSIFNTEAIMKYFLSQAMASMVFLFSILMLNINPYPLLISIMNSSLLTKMGTAPFHFWFPQVMEGLNWNLSLLMLTWQKIAPFVLISYNIQFSLFFMLIMLSSSIVGSIMGLNQISMRKILTFSSINHMSWMLISMMNSMLLWLDYFLIYSLISFNIIILLKITNIFYFKQLIIKLNSNKQLKLFFIMNFFSLAGLPPFLGFLPKWLTINSLMNQNLWIFSLILILFSLITLFFYTRLTLSSLMINLKEQIIMSNPNNHNWIFTLINLVNLLSLTFITLAFNLI</sequence>
<feature type="transmembrane region" description="Helical" evidence="18">
    <location>
        <begin position="83"/>
        <end position="105"/>
    </location>
</feature>
<evidence type="ECO:0000256" key="16">
    <source>
        <dbReference type="ARBA" id="ARBA00023136"/>
    </source>
</evidence>
<evidence type="ECO:0000256" key="10">
    <source>
        <dbReference type="ARBA" id="ARBA00022967"/>
    </source>
</evidence>
<feature type="domain" description="NADH:quinone oxidoreductase/Mrp antiporter transmembrane" evidence="19">
    <location>
        <begin position="85"/>
        <end position="277"/>
    </location>
</feature>
<dbReference type="InterPro" id="IPR003917">
    <property type="entry name" value="NADH_UbQ_OxRdtase_chain2"/>
</dbReference>
<dbReference type="PANTHER" id="PTHR46552">
    <property type="entry name" value="NADH-UBIQUINONE OXIDOREDUCTASE CHAIN 2"/>
    <property type="match status" value="1"/>
</dbReference>
<organism evidence="20">
    <name type="scientific">Curculionoidea sp. 23 KM-2017</name>
    <dbReference type="NCBI Taxonomy" id="2219407"/>
    <lineage>
        <taxon>Eukaryota</taxon>
        <taxon>Metazoa</taxon>
        <taxon>Ecdysozoa</taxon>
        <taxon>Arthropoda</taxon>
        <taxon>Hexapoda</taxon>
        <taxon>Insecta</taxon>
        <taxon>Pterygota</taxon>
        <taxon>Neoptera</taxon>
        <taxon>Endopterygota</taxon>
        <taxon>Coleoptera</taxon>
        <taxon>Polyphaga</taxon>
        <taxon>Cucujiformia</taxon>
    </lineage>
</organism>
<dbReference type="PANTHER" id="PTHR46552:SF1">
    <property type="entry name" value="NADH-UBIQUINONE OXIDOREDUCTASE CHAIN 2"/>
    <property type="match status" value="1"/>
</dbReference>
<comment type="catalytic activity">
    <reaction evidence="17 18">
        <text>a ubiquinone + NADH + 5 H(+)(in) = a ubiquinol + NAD(+) + 4 H(+)(out)</text>
        <dbReference type="Rhea" id="RHEA:29091"/>
        <dbReference type="Rhea" id="RHEA-COMP:9565"/>
        <dbReference type="Rhea" id="RHEA-COMP:9566"/>
        <dbReference type="ChEBI" id="CHEBI:15378"/>
        <dbReference type="ChEBI" id="CHEBI:16389"/>
        <dbReference type="ChEBI" id="CHEBI:17976"/>
        <dbReference type="ChEBI" id="CHEBI:57540"/>
        <dbReference type="ChEBI" id="CHEBI:57945"/>
        <dbReference type="EC" id="7.1.1.2"/>
    </reaction>
</comment>
<evidence type="ECO:0000256" key="18">
    <source>
        <dbReference type="RuleBase" id="RU003403"/>
    </source>
</evidence>
<feature type="transmembrane region" description="Helical" evidence="18">
    <location>
        <begin position="125"/>
        <end position="145"/>
    </location>
</feature>
<keyword evidence="16 18" id="KW-0472">Membrane</keyword>
<reference evidence="20" key="1">
    <citation type="journal article" date="2018" name="J. ISSAAS">
        <title>The contribution of mitochondrial metagenomics to large-scale data mining and phylogenetic analysis of Coleoptera.</title>
        <authorList>
            <person name="Miller K."/>
            <person name="Linard B."/>
            <person name="Motyka M."/>
            <person name="Bocek M."/>
            <person name="Vogler A.P."/>
        </authorList>
    </citation>
    <scope>NUCLEOTIDE SEQUENCE</scope>
</reference>
<evidence type="ECO:0000256" key="3">
    <source>
        <dbReference type="ARBA" id="ARBA00007012"/>
    </source>
</evidence>
<accession>A0A346RHK4</accession>
<evidence type="ECO:0000256" key="15">
    <source>
        <dbReference type="ARBA" id="ARBA00023128"/>
    </source>
</evidence>
<evidence type="ECO:0000256" key="5">
    <source>
        <dbReference type="ARBA" id="ARBA00021008"/>
    </source>
</evidence>
<evidence type="ECO:0000259" key="19">
    <source>
        <dbReference type="Pfam" id="PF00361"/>
    </source>
</evidence>
<evidence type="ECO:0000256" key="6">
    <source>
        <dbReference type="ARBA" id="ARBA00022448"/>
    </source>
</evidence>
<evidence type="ECO:0000256" key="14">
    <source>
        <dbReference type="ARBA" id="ARBA00023075"/>
    </source>
</evidence>
<evidence type="ECO:0000313" key="20">
    <source>
        <dbReference type="EMBL" id="AXS65551.1"/>
    </source>
</evidence>
<name>A0A346RHK4_9CUCU</name>
<keyword evidence="6" id="KW-0813">Transport</keyword>
<evidence type="ECO:0000256" key="8">
    <source>
        <dbReference type="ARBA" id="ARBA00022692"/>
    </source>
</evidence>
<keyword evidence="15 18" id="KW-0496">Mitochondrion</keyword>
<keyword evidence="13 18" id="KW-0520">NAD</keyword>
<protein>
    <recommendedName>
        <fullName evidence="5 18">NADH-ubiquinone oxidoreductase chain 2</fullName>
        <ecNumber evidence="4 18">7.1.1.2</ecNumber>
    </recommendedName>
</protein>
<evidence type="ECO:0000256" key="4">
    <source>
        <dbReference type="ARBA" id="ARBA00012944"/>
    </source>
</evidence>
<dbReference type="EMBL" id="MG193416">
    <property type="protein sequence ID" value="AXS65551.1"/>
    <property type="molecule type" value="Genomic_DNA"/>
</dbReference>
<feature type="transmembrane region" description="Helical" evidence="18">
    <location>
        <begin position="264"/>
        <end position="286"/>
    </location>
</feature>
<dbReference type="GO" id="GO:0005743">
    <property type="term" value="C:mitochondrial inner membrane"/>
    <property type="evidence" value="ECO:0007669"/>
    <property type="project" value="UniProtKB-SubCell"/>
</dbReference>
<feature type="transmembrane region" description="Helical" evidence="18">
    <location>
        <begin position="307"/>
        <end position="327"/>
    </location>
</feature>
<evidence type="ECO:0000256" key="2">
    <source>
        <dbReference type="ARBA" id="ARBA00004448"/>
    </source>
</evidence>
<evidence type="ECO:0000256" key="13">
    <source>
        <dbReference type="ARBA" id="ARBA00023027"/>
    </source>
</evidence>
<comment type="function">
    <text evidence="18">Core subunit of the mitochondrial membrane respiratory chain NADH dehydrogenase (Complex I) which catalyzes electron transfer from NADH through the respiratory chain, using ubiquinone as an electron acceptor. Essential for the catalytic activity and assembly of complex I.</text>
</comment>
<keyword evidence="8 18" id="KW-0812">Transmembrane</keyword>
<feature type="domain" description="NADH:quinone oxidoreductase/Mrp antiporter transmembrane" evidence="19">
    <location>
        <begin position="23"/>
        <end position="76"/>
    </location>
</feature>
<feature type="transmembrane region" description="Helical" evidence="18">
    <location>
        <begin position="227"/>
        <end position="249"/>
    </location>
</feature>
<comment type="similarity">
    <text evidence="3 18">Belongs to the complex I subunit 2 family.</text>
</comment>
<evidence type="ECO:0000256" key="12">
    <source>
        <dbReference type="ARBA" id="ARBA00022989"/>
    </source>
</evidence>
<keyword evidence="9 18" id="KW-0999">Mitochondrion inner membrane</keyword>
<geneLocation type="mitochondrion" evidence="20"/>
<evidence type="ECO:0000256" key="9">
    <source>
        <dbReference type="ARBA" id="ARBA00022792"/>
    </source>
</evidence>
<feature type="transmembrane region" description="Helical" evidence="18">
    <location>
        <begin position="166"/>
        <end position="187"/>
    </location>
</feature>
<evidence type="ECO:0000256" key="7">
    <source>
        <dbReference type="ARBA" id="ARBA00022660"/>
    </source>
</evidence>